<dbReference type="InterPro" id="IPR003593">
    <property type="entry name" value="AAA+_ATPase"/>
</dbReference>
<reference evidence="4 5" key="1">
    <citation type="journal article" date="2016" name="Nat. Commun.">
        <title>Thousands of microbial genomes shed light on interconnected biogeochemical processes in an aquifer system.</title>
        <authorList>
            <person name="Anantharaman K."/>
            <person name="Brown C.T."/>
            <person name="Hug L.A."/>
            <person name="Sharon I."/>
            <person name="Castelle C.J."/>
            <person name="Probst A.J."/>
            <person name="Thomas B.C."/>
            <person name="Singh A."/>
            <person name="Wilkins M.J."/>
            <person name="Karaoz U."/>
            <person name="Brodie E.L."/>
            <person name="Williams K.H."/>
            <person name="Hubbard S.S."/>
            <person name="Banfield J.F."/>
        </authorList>
    </citation>
    <scope>NUCLEOTIDE SEQUENCE [LARGE SCALE GENOMIC DNA]</scope>
</reference>
<dbReference type="PANTHER" id="PTHR43582:SF2">
    <property type="entry name" value="LINEARMYCIN RESISTANCE ATP-BINDING PROTEIN LNRL"/>
    <property type="match status" value="1"/>
</dbReference>
<evidence type="ECO:0000256" key="2">
    <source>
        <dbReference type="ARBA" id="ARBA00022840"/>
    </source>
</evidence>
<dbReference type="GO" id="GO:0005524">
    <property type="term" value="F:ATP binding"/>
    <property type="evidence" value="ECO:0007669"/>
    <property type="project" value="UniProtKB-KW"/>
</dbReference>
<dbReference type="SMART" id="SM00382">
    <property type="entry name" value="AAA"/>
    <property type="match status" value="1"/>
</dbReference>
<gene>
    <name evidence="4" type="ORF">A2637_00660</name>
</gene>
<evidence type="ECO:0000259" key="3">
    <source>
        <dbReference type="PROSITE" id="PS50893"/>
    </source>
</evidence>
<dbReference type="STRING" id="1817764.A2637_00660"/>
<evidence type="ECO:0000256" key="1">
    <source>
        <dbReference type="ARBA" id="ARBA00022741"/>
    </source>
</evidence>
<dbReference type="SUPFAM" id="SSF52540">
    <property type="entry name" value="P-loop containing nucleoside triphosphate hydrolases"/>
    <property type="match status" value="1"/>
</dbReference>
<sequence length="311" mass="33766">MVEIRQLSKTYPGAGRPAVDGVDLAIAHGRIFGLLGPNGAGKTTLLSMLCGLLPPSSGSLRIRGQDVRHQDAAIKRRLGLAPQDLALYPYLTARENLAYFGGMLGLHGAALRRRLDYCLDTAGLNDVADRRVETFSGGLKRRLNLVIALLHEPELLILDEPTVGIDPQSRRFIHENLKRLNAEGMSIIYTSHYMEEVEQLCDEVAIIDHGRIIAQGSVDELLAAPREATIELRTSVPPPPAAQAALRALAHVHTAEFDGKFVVLTSAAPQTVAPAAMRLLHENGVETTSLSFGAMHLEQVFLALTGTRLRN</sequence>
<dbReference type="PANTHER" id="PTHR43582">
    <property type="entry name" value="LINEARMYCIN RESISTANCE ATP-BINDING PROTEIN LNRL"/>
    <property type="match status" value="1"/>
</dbReference>
<dbReference type="InterPro" id="IPR027417">
    <property type="entry name" value="P-loop_NTPase"/>
</dbReference>
<accession>A0A1F6THA0</accession>
<keyword evidence="2" id="KW-0067">ATP-binding</keyword>
<proteinExistence type="predicted"/>
<dbReference type="Gene3D" id="3.40.50.300">
    <property type="entry name" value="P-loop containing nucleotide triphosphate hydrolases"/>
    <property type="match status" value="1"/>
</dbReference>
<dbReference type="Proteomes" id="UP000179360">
    <property type="component" value="Unassembled WGS sequence"/>
</dbReference>
<dbReference type="Pfam" id="PF00005">
    <property type="entry name" value="ABC_tran"/>
    <property type="match status" value="1"/>
</dbReference>
<dbReference type="PROSITE" id="PS50893">
    <property type="entry name" value="ABC_TRANSPORTER_2"/>
    <property type="match status" value="1"/>
</dbReference>
<dbReference type="AlphaFoldDB" id="A0A1F6THA0"/>
<feature type="domain" description="ABC transporter" evidence="3">
    <location>
        <begin position="2"/>
        <end position="234"/>
    </location>
</feature>
<evidence type="ECO:0000313" key="4">
    <source>
        <dbReference type="EMBL" id="OGI44491.1"/>
    </source>
</evidence>
<keyword evidence="1" id="KW-0547">Nucleotide-binding</keyword>
<organism evidence="4 5">
    <name type="scientific">Candidatus Muproteobacteria bacterium RIFCSPHIGHO2_01_FULL_65_16</name>
    <dbReference type="NCBI Taxonomy" id="1817764"/>
    <lineage>
        <taxon>Bacteria</taxon>
        <taxon>Pseudomonadati</taxon>
        <taxon>Pseudomonadota</taxon>
        <taxon>Candidatus Muproteobacteria</taxon>
    </lineage>
</organism>
<dbReference type="InterPro" id="IPR003439">
    <property type="entry name" value="ABC_transporter-like_ATP-bd"/>
</dbReference>
<name>A0A1F6THA0_9PROT</name>
<comment type="caution">
    <text evidence="4">The sequence shown here is derived from an EMBL/GenBank/DDBJ whole genome shotgun (WGS) entry which is preliminary data.</text>
</comment>
<protein>
    <recommendedName>
        <fullName evidence="3">ABC transporter domain-containing protein</fullName>
    </recommendedName>
</protein>
<evidence type="ECO:0000313" key="5">
    <source>
        <dbReference type="Proteomes" id="UP000179360"/>
    </source>
</evidence>
<dbReference type="EMBL" id="MFSY01000122">
    <property type="protein sequence ID" value="OGI44491.1"/>
    <property type="molecule type" value="Genomic_DNA"/>
</dbReference>
<dbReference type="GO" id="GO:0016887">
    <property type="term" value="F:ATP hydrolysis activity"/>
    <property type="evidence" value="ECO:0007669"/>
    <property type="project" value="InterPro"/>
</dbReference>